<dbReference type="Gene3D" id="3.40.50.2000">
    <property type="entry name" value="Glycogen Phosphorylase B"/>
    <property type="match status" value="2"/>
</dbReference>
<sequence>MKITIIAGARPNFMKIAPIIDAIELRQQQGYPISYRLVHTGQHYDANMSQSFFEQLGIPQPHVNLEAGGGSQAEQTAGIMVKFEKDLAAHPCDLVLVVGDVTSTLACSIVAKKMKIKVAHVEAGIRSGDQHMPEEINRMVTDAITDYFFTTSEIANGQLRREGKTAEQLFFVGNTMIDTLLKHRSRFHAPPVWRDAGLQPQQYLVMTLHRPANVDEEAHLGLLISEIMRNNHGLPVVFPVHPRTAKQLERIAVAHPRLHLTPPMGYLEFNYLVERAKAVITDSGGITEETTVMGVPCMTLRDSTERPETCTIGTNVLLGTDPAALGPAMEQLFAGDWKKGDIPPLWDGHAAERIADCFVKLFKLEHQSATVA</sequence>
<dbReference type="RefSeq" id="WP_145717120.1">
    <property type="nucleotide sequence ID" value="NZ_BAAAFY010000004.1"/>
</dbReference>
<evidence type="ECO:0000313" key="4">
    <source>
        <dbReference type="Proteomes" id="UP000316778"/>
    </source>
</evidence>
<evidence type="ECO:0000256" key="1">
    <source>
        <dbReference type="RuleBase" id="RU003513"/>
    </source>
</evidence>
<proteinExistence type="inferred from homology"/>
<dbReference type="NCBIfam" id="TIGR00236">
    <property type="entry name" value="wecB"/>
    <property type="match status" value="1"/>
</dbReference>
<evidence type="ECO:0000259" key="2">
    <source>
        <dbReference type="Pfam" id="PF02350"/>
    </source>
</evidence>
<gene>
    <name evidence="3" type="ORF">LX66_4197</name>
</gene>
<dbReference type="Proteomes" id="UP000316778">
    <property type="component" value="Unassembled WGS sequence"/>
</dbReference>
<dbReference type="OrthoDB" id="9803238at2"/>
<comment type="caution">
    <text evidence="3">The sequence shown here is derived from an EMBL/GenBank/DDBJ whole genome shotgun (WGS) entry which is preliminary data.</text>
</comment>
<comment type="similarity">
    <text evidence="1">Belongs to the UDP-N-acetylglucosamine 2-epimerase family.</text>
</comment>
<keyword evidence="4" id="KW-1185">Reference proteome</keyword>
<dbReference type="EMBL" id="VLLG01000004">
    <property type="protein sequence ID" value="TWI86930.1"/>
    <property type="molecule type" value="Genomic_DNA"/>
</dbReference>
<dbReference type="AlphaFoldDB" id="A0A562T2E3"/>
<dbReference type="PANTHER" id="PTHR43174:SF1">
    <property type="entry name" value="UDP-N-ACETYLGLUCOSAMINE 2-EPIMERASE"/>
    <property type="match status" value="1"/>
</dbReference>
<name>A0A562T2E3_CHIJA</name>
<dbReference type="InterPro" id="IPR029767">
    <property type="entry name" value="WecB-like"/>
</dbReference>
<accession>A0A562T2E3</accession>
<dbReference type="SUPFAM" id="SSF53756">
    <property type="entry name" value="UDP-Glycosyltransferase/glycogen phosphorylase"/>
    <property type="match status" value="1"/>
</dbReference>
<dbReference type="InterPro" id="IPR003331">
    <property type="entry name" value="UDP_GlcNAc_Epimerase_2_dom"/>
</dbReference>
<reference evidence="3 4" key="1">
    <citation type="journal article" date="2013" name="Stand. Genomic Sci.">
        <title>Genomic Encyclopedia of Type Strains, Phase I: The one thousand microbial genomes (KMG-I) project.</title>
        <authorList>
            <person name="Kyrpides N.C."/>
            <person name="Woyke T."/>
            <person name="Eisen J.A."/>
            <person name="Garrity G."/>
            <person name="Lilburn T.G."/>
            <person name="Beck B.J."/>
            <person name="Whitman W.B."/>
            <person name="Hugenholtz P."/>
            <person name="Klenk H.P."/>
        </authorList>
    </citation>
    <scope>NUCLEOTIDE SEQUENCE [LARGE SCALE GENOMIC DNA]</scope>
    <source>
        <strain evidence="3 4">DSM 13484</strain>
    </source>
</reference>
<organism evidence="3 4">
    <name type="scientific">Chitinophaga japonensis</name>
    <name type="common">Flexibacter japonensis</name>
    <dbReference type="NCBI Taxonomy" id="104662"/>
    <lineage>
        <taxon>Bacteria</taxon>
        <taxon>Pseudomonadati</taxon>
        <taxon>Bacteroidota</taxon>
        <taxon>Chitinophagia</taxon>
        <taxon>Chitinophagales</taxon>
        <taxon>Chitinophagaceae</taxon>
        <taxon>Chitinophaga</taxon>
    </lineage>
</organism>
<keyword evidence="1" id="KW-0413">Isomerase</keyword>
<feature type="domain" description="UDP-N-acetylglucosamine 2-epimerase" evidence="2">
    <location>
        <begin position="33"/>
        <end position="357"/>
    </location>
</feature>
<dbReference type="CDD" id="cd03786">
    <property type="entry name" value="GTB_UDP-GlcNAc_2-Epimerase"/>
    <property type="match status" value="1"/>
</dbReference>
<evidence type="ECO:0000313" key="3">
    <source>
        <dbReference type="EMBL" id="TWI86930.1"/>
    </source>
</evidence>
<dbReference type="PANTHER" id="PTHR43174">
    <property type="entry name" value="UDP-N-ACETYLGLUCOSAMINE 2-EPIMERASE"/>
    <property type="match status" value="1"/>
</dbReference>
<protein>
    <submittedName>
        <fullName evidence="3">UDP-N-acetylglucosamine 2-epimerase (Non-hydrolysing)</fullName>
    </submittedName>
</protein>
<dbReference type="Pfam" id="PF02350">
    <property type="entry name" value="Epimerase_2"/>
    <property type="match status" value="1"/>
</dbReference>
<dbReference type="GO" id="GO:0016853">
    <property type="term" value="F:isomerase activity"/>
    <property type="evidence" value="ECO:0007669"/>
    <property type="project" value="UniProtKB-KW"/>
</dbReference>